<dbReference type="Proteomes" id="UP001432027">
    <property type="component" value="Unassembled WGS sequence"/>
</dbReference>
<reference evidence="1" key="1">
    <citation type="submission" date="2023-10" db="EMBL/GenBank/DDBJ databases">
        <title>Genome assembly of Pristionchus species.</title>
        <authorList>
            <person name="Yoshida K."/>
            <person name="Sommer R.J."/>
        </authorList>
    </citation>
    <scope>NUCLEOTIDE SEQUENCE</scope>
    <source>
        <strain evidence="1">RS0144</strain>
    </source>
</reference>
<dbReference type="Gene3D" id="1.20.1070.10">
    <property type="entry name" value="Rhodopsin 7-helix transmembrane proteins"/>
    <property type="match status" value="1"/>
</dbReference>
<dbReference type="AlphaFoldDB" id="A0AAV5T5C0"/>
<protein>
    <recommendedName>
        <fullName evidence="3">G protein-coupled receptor</fullName>
    </recommendedName>
</protein>
<name>A0AAV5T5C0_9BILA</name>
<organism evidence="1 2">
    <name type="scientific">Pristionchus entomophagus</name>
    <dbReference type="NCBI Taxonomy" id="358040"/>
    <lineage>
        <taxon>Eukaryota</taxon>
        <taxon>Metazoa</taxon>
        <taxon>Ecdysozoa</taxon>
        <taxon>Nematoda</taxon>
        <taxon>Chromadorea</taxon>
        <taxon>Rhabditida</taxon>
        <taxon>Rhabditina</taxon>
        <taxon>Diplogasteromorpha</taxon>
        <taxon>Diplogasteroidea</taxon>
        <taxon>Neodiplogasteridae</taxon>
        <taxon>Pristionchus</taxon>
    </lineage>
</organism>
<gene>
    <name evidence="1" type="ORF">PENTCL1PPCAC_12896</name>
</gene>
<dbReference type="EMBL" id="BTSX01000003">
    <property type="protein sequence ID" value="GMS90721.1"/>
    <property type="molecule type" value="Genomic_DNA"/>
</dbReference>
<evidence type="ECO:0000313" key="1">
    <source>
        <dbReference type="EMBL" id="GMS90721.1"/>
    </source>
</evidence>
<keyword evidence="2" id="KW-1185">Reference proteome</keyword>
<proteinExistence type="predicted"/>
<evidence type="ECO:0000313" key="2">
    <source>
        <dbReference type="Proteomes" id="UP001432027"/>
    </source>
</evidence>
<comment type="caution">
    <text evidence="1">The sequence shown here is derived from an EMBL/GenBank/DDBJ whole genome shotgun (WGS) entry which is preliminary data.</text>
</comment>
<sequence length="94" mass="10024">MGAPLLESGSPPFSAAELSGEQMTAARLRGTTTRVTVTVITIALCFTLTQGPSAVLVLMELTIGFRGCRRQLYDLISLANCLVVTGKTTNFLLF</sequence>
<accession>A0AAV5T5C0</accession>
<evidence type="ECO:0008006" key="3">
    <source>
        <dbReference type="Google" id="ProtNLM"/>
    </source>
</evidence>
<dbReference type="PANTHER" id="PTHR46895">
    <property type="entry name" value="PROTEIN CBG20548-RELATED"/>
    <property type="match status" value="1"/>
</dbReference>
<dbReference type="PANTHER" id="PTHR46895:SF6">
    <property type="entry name" value="G-PROTEIN COUPLED RECEPTORS FAMILY 1 PROFILE DOMAIN-CONTAINING PROTEIN"/>
    <property type="match status" value="1"/>
</dbReference>